<feature type="compositionally biased region" description="Gly residues" evidence="1">
    <location>
        <begin position="48"/>
        <end position="59"/>
    </location>
</feature>
<gene>
    <name evidence="3" type="ORF">ACHAW5_007712</name>
</gene>
<evidence type="ECO:0000256" key="2">
    <source>
        <dbReference type="SAM" id="SignalP"/>
    </source>
</evidence>
<keyword evidence="4" id="KW-1185">Reference proteome</keyword>
<comment type="caution">
    <text evidence="3">The sequence shown here is derived from an EMBL/GenBank/DDBJ whole genome shotgun (WGS) entry which is preliminary data.</text>
</comment>
<feature type="chain" id="PRO_5044842265" evidence="2">
    <location>
        <begin position="27"/>
        <end position="243"/>
    </location>
</feature>
<proteinExistence type="predicted"/>
<dbReference type="PROSITE" id="PS51257">
    <property type="entry name" value="PROKAR_LIPOPROTEIN"/>
    <property type="match status" value="1"/>
</dbReference>
<evidence type="ECO:0000256" key="1">
    <source>
        <dbReference type="SAM" id="MobiDB-lite"/>
    </source>
</evidence>
<dbReference type="AlphaFoldDB" id="A0ABD3MS41"/>
<feature type="signal peptide" evidence="2">
    <location>
        <begin position="1"/>
        <end position="26"/>
    </location>
</feature>
<feature type="region of interest" description="Disordered" evidence="1">
    <location>
        <begin position="40"/>
        <end position="61"/>
    </location>
</feature>
<name>A0ABD3MS41_9STRA</name>
<evidence type="ECO:0000313" key="3">
    <source>
        <dbReference type="EMBL" id="KAL3763320.1"/>
    </source>
</evidence>
<protein>
    <submittedName>
        <fullName evidence="3">Uncharacterized protein</fullName>
    </submittedName>
</protein>
<dbReference type="Proteomes" id="UP001530315">
    <property type="component" value="Unassembled WGS sequence"/>
</dbReference>
<dbReference type="EMBL" id="JALLAZ020001804">
    <property type="protein sequence ID" value="KAL3763320.1"/>
    <property type="molecule type" value="Genomic_DNA"/>
</dbReference>
<keyword evidence="2" id="KW-0732">Signal</keyword>
<accession>A0ABD3MS41</accession>
<organism evidence="3 4">
    <name type="scientific">Stephanodiscus triporus</name>
    <dbReference type="NCBI Taxonomy" id="2934178"/>
    <lineage>
        <taxon>Eukaryota</taxon>
        <taxon>Sar</taxon>
        <taxon>Stramenopiles</taxon>
        <taxon>Ochrophyta</taxon>
        <taxon>Bacillariophyta</taxon>
        <taxon>Coscinodiscophyceae</taxon>
        <taxon>Thalassiosirophycidae</taxon>
        <taxon>Stephanodiscales</taxon>
        <taxon>Stephanodiscaceae</taxon>
        <taxon>Stephanodiscus</taxon>
    </lineage>
</organism>
<reference evidence="3 4" key="1">
    <citation type="submission" date="2024-10" db="EMBL/GenBank/DDBJ databases">
        <title>Updated reference genomes for cyclostephanoid diatoms.</title>
        <authorList>
            <person name="Roberts W.R."/>
            <person name="Alverson A.J."/>
        </authorList>
    </citation>
    <scope>NUCLEOTIDE SEQUENCE [LARGE SCALE GENOMIC DNA]</scope>
    <source>
        <strain evidence="3 4">AJA276-08</strain>
    </source>
</reference>
<sequence length="243" mass="25649">MLLLKALLLPSAILIFLASTPSSGFACVAPRPRCRSPSTLFGRASSRIGGGGGGGGDSGDGVSIAASSNPVLLAAKTTRRGFLGRSIPAAIAAIASTAAAATTISPPPAIAKDTPVITKQSVEEAFDAIRHELHSPDGVVSTLTDLINSGSNEEVMQYTKESDAYFRKAKLGKARKLLTDDKLRGGDSIYISNAVTFDLIGINRASRPGKVNKDEQLKYLDELRRDIEKFLDLEGTIEYIDGE</sequence>
<evidence type="ECO:0000313" key="4">
    <source>
        <dbReference type="Proteomes" id="UP001530315"/>
    </source>
</evidence>